<organism evidence="1 2">
    <name type="scientific">Ceraceosorus bombacis</name>
    <dbReference type="NCBI Taxonomy" id="401625"/>
    <lineage>
        <taxon>Eukaryota</taxon>
        <taxon>Fungi</taxon>
        <taxon>Dikarya</taxon>
        <taxon>Basidiomycota</taxon>
        <taxon>Ustilaginomycotina</taxon>
        <taxon>Exobasidiomycetes</taxon>
        <taxon>Ceraceosorales</taxon>
        <taxon>Ceraceosoraceae</taxon>
        <taxon>Ceraceosorus</taxon>
    </lineage>
</organism>
<evidence type="ECO:0000313" key="1">
    <source>
        <dbReference type="EMBL" id="CEH15473.1"/>
    </source>
</evidence>
<accession>A0A0P1BI31</accession>
<dbReference type="AlphaFoldDB" id="A0A0P1BI31"/>
<protein>
    <submittedName>
        <fullName evidence="1">Uncharacterized protein</fullName>
    </submittedName>
</protein>
<name>A0A0P1BI31_9BASI</name>
<proteinExistence type="predicted"/>
<sequence length="61" mass="7126">MFRPPRLAARPRQPSLQADDLIRYGHQRCDRGGEQHRYCAEWPTGRLPSSRTGPVRLRAQR</sequence>
<keyword evidence="2" id="KW-1185">Reference proteome</keyword>
<dbReference type="EMBL" id="CCYA01000264">
    <property type="protein sequence ID" value="CEH15473.1"/>
    <property type="molecule type" value="Genomic_DNA"/>
</dbReference>
<reference evidence="1 2" key="1">
    <citation type="submission" date="2014-09" db="EMBL/GenBank/DDBJ databases">
        <authorList>
            <person name="Magalhaes I.L.F."/>
            <person name="Oliveira U."/>
            <person name="Santos F.R."/>
            <person name="Vidigal T.H.D.A."/>
            <person name="Brescovit A.D."/>
            <person name="Santos A.J."/>
        </authorList>
    </citation>
    <scope>NUCLEOTIDE SEQUENCE [LARGE SCALE GENOMIC DNA]</scope>
</reference>
<dbReference type="Proteomes" id="UP000054845">
    <property type="component" value="Unassembled WGS sequence"/>
</dbReference>
<evidence type="ECO:0000313" key="2">
    <source>
        <dbReference type="Proteomes" id="UP000054845"/>
    </source>
</evidence>